<feature type="signal peptide" evidence="9">
    <location>
        <begin position="1"/>
        <end position="20"/>
    </location>
</feature>
<dbReference type="PANTHER" id="PTHR30203">
    <property type="entry name" value="OUTER MEMBRANE CATION EFFLUX PROTEIN"/>
    <property type="match status" value="1"/>
</dbReference>
<evidence type="ECO:0000256" key="2">
    <source>
        <dbReference type="ARBA" id="ARBA00007613"/>
    </source>
</evidence>
<reference evidence="11" key="1">
    <citation type="submission" date="2020-01" db="EMBL/GenBank/DDBJ databases">
        <title>Phosphoaccumulans saitamaens gen. nov., sp. nov., a polyphosphate accumulating bacterium isolated from surface river water.</title>
        <authorList>
            <person name="Watanabe K."/>
            <person name="Suda W."/>
        </authorList>
    </citation>
    <scope>NUCLEOTIDE SEQUENCE [LARGE SCALE GENOMIC DNA]</scope>
    <source>
        <strain evidence="11">ICHIAU1</strain>
    </source>
</reference>
<dbReference type="EMBL" id="AP022345">
    <property type="protein sequence ID" value="BBU70037.1"/>
    <property type="molecule type" value="Genomic_DNA"/>
</dbReference>
<evidence type="ECO:0000256" key="3">
    <source>
        <dbReference type="ARBA" id="ARBA00022452"/>
    </source>
</evidence>
<comment type="similarity">
    <text evidence="2 9">Belongs to the outer membrane factor (OMF) (TC 1.B.17) family.</text>
</comment>
<protein>
    <submittedName>
        <fullName evidence="10">Multidrug resistance protein</fullName>
    </submittedName>
</protein>
<dbReference type="PROSITE" id="PS51257">
    <property type="entry name" value="PROKAR_LIPOPROTEIN"/>
    <property type="match status" value="1"/>
</dbReference>
<evidence type="ECO:0000256" key="9">
    <source>
        <dbReference type="RuleBase" id="RU362097"/>
    </source>
</evidence>
<dbReference type="SUPFAM" id="SSF56954">
    <property type="entry name" value="Outer membrane efflux proteins (OEP)"/>
    <property type="match status" value="1"/>
</dbReference>
<evidence type="ECO:0000256" key="8">
    <source>
        <dbReference type="ARBA" id="ARBA00023288"/>
    </source>
</evidence>
<dbReference type="Gene3D" id="2.20.200.10">
    <property type="entry name" value="Outer membrane efflux proteins (OEP)"/>
    <property type="match status" value="1"/>
</dbReference>
<feature type="chain" id="PRO_5042298298" evidence="9">
    <location>
        <begin position="21"/>
        <end position="487"/>
    </location>
</feature>
<proteinExistence type="inferred from homology"/>
<evidence type="ECO:0000256" key="5">
    <source>
        <dbReference type="ARBA" id="ARBA00022729"/>
    </source>
</evidence>
<dbReference type="InterPro" id="IPR010131">
    <property type="entry name" value="MdtP/NodT-like"/>
</dbReference>
<dbReference type="NCBIfam" id="TIGR01845">
    <property type="entry name" value="outer_NodT"/>
    <property type="match status" value="1"/>
</dbReference>
<sequence length="487" mass="53043">MFSRRAASLLLGVVAVAACAPLPSLGPVADAKAPDALQSRQTFKALEAAWPTDRWWEKYNDAQLNQLIEEGLADAPDLKAAQARLRRSEAQSQSVGSVLYPQISANATVFGQEASTNYIVPAPFTPQGWYSYGQATLNFNWEIDFWGKNRAALAAAVSDSQARRAEVAQARLVLTTAIARSYADLARLQADRATAEKAFEIRTKTWALFAERQKQGLENMGAVSQAAGKMHLTENDLVQIDVRIAETRNRLSALVGAGPDRGLQITPPKTLLTANYALPLDLGINLVGRRPDIVATRWQAEATQSRIEQRKAAFYPNVNLAAFIGAQSLGINKLVESGSYMSNAGPALYLPIFLGGKLRADLNVARAEYDENVANYEKTLIQALNEVADVAAGLQQLQKQVRLADQSVAAQTQGLTVAANRYRGGLANYLDVLVAEDELLTSWRVQTDVRTRAFILDVALTKALGGGYQLDSVTVRQEDKKSEELPQ</sequence>
<evidence type="ECO:0000313" key="11">
    <source>
        <dbReference type="Proteomes" id="UP000463961"/>
    </source>
</evidence>
<dbReference type="GO" id="GO:0015562">
    <property type="term" value="F:efflux transmembrane transporter activity"/>
    <property type="evidence" value="ECO:0007669"/>
    <property type="project" value="InterPro"/>
</dbReference>
<dbReference type="Proteomes" id="UP000463961">
    <property type="component" value="Chromosome"/>
</dbReference>
<dbReference type="GO" id="GO:0005886">
    <property type="term" value="C:plasma membrane"/>
    <property type="evidence" value="ECO:0007669"/>
    <property type="project" value="UniProtKB-SubCell"/>
</dbReference>
<dbReference type="OrthoDB" id="9770517at2"/>
<dbReference type="AlphaFoldDB" id="A0A679IDY0"/>
<dbReference type="Gene3D" id="1.20.1600.10">
    <property type="entry name" value="Outer membrane efflux proteins (OEP)"/>
    <property type="match status" value="1"/>
</dbReference>
<keyword evidence="8 9" id="KW-0449">Lipoprotein</keyword>
<dbReference type="PANTHER" id="PTHR30203:SF20">
    <property type="entry name" value="MULTIDRUG RESISTANCE OUTER MEMBRANE PROTEIN MDTP-RELATED"/>
    <property type="match status" value="1"/>
</dbReference>
<evidence type="ECO:0000256" key="4">
    <source>
        <dbReference type="ARBA" id="ARBA00022692"/>
    </source>
</evidence>
<dbReference type="Pfam" id="PF02321">
    <property type="entry name" value="OEP"/>
    <property type="match status" value="2"/>
</dbReference>
<evidence type="ECO:0000256" key="6">
    <source>
        <dbReference type="ARBA" id="ARBA00023136"/>
    </source>
</evidence>
<comment type="subcellular location">
    <subcellularLocation>
        <location evidence="9">Cell membrane</location>
        <topology evidence="9">Lipid-anchor</topology>
    </subcellularLocation>
    <subcellularLocation>
        <location evidence="1">Membrane</location>
    </subcellularLocation>
</comment>
<keyword evidence="11" id="KW-1185">Reference proteome</keyword>
<evidence type="ECO:0000256" key="7">
    <source>
        <dbReference type="ARBA" id="ARBA00023139"/>
    </source>
</evidence>
<keyword evidence="7 9" id="KW-0564">Palmitate</keyword>
<evidence type="ECO:0000313" key="10">
    <source>
        <dbReference type="EMBL" id="BBU70037.1"/>
    </source>
</evidence>
<evidence type="ECO:0000256" key="1">
    <source>
        <dbReference type="ARBA" id="ARBA00004370"/>
    </source>
</evidence>
<keyword evidence="4 9" id="KW-0812">Transmembrane</keyword>
<keyword evidence="3 9" id="KW-1134">Transmembrane beta strand</keyword>
<dbReference type="InterPro" id="IPR003423">
    <property type="entry name" value="OMP_efflux"/>
</dbReference>
<keyword evidence="5 9" id="KW-0732">Signal</keyword>
<gene>
    <name evidence="10" type="ORF">ICHIAU1_23200</name>
</gene>
<name>A0A679IDY0_9RHOO</name>
<dbReference type="RefSeq" id="WP_162049328.1">
    <property type="nucleotide sequence ID" value="NZ_AP019011.1"/>
</dbReference>
<accession>A0A679IDY0</accession>
<organism evidence="10 11">
    <name type="scientific">Fluviibacter phosphoraccumulans</name>
    <dbReference type="NCBI Taxonomy" id="1751046"/>
    <lineage>
        <taxon>Bacteria</taxon>
        <taxon>Pseudomonadati</taxon>
        <taxon>Pseudomonadota</taxon>
        <taxon>Betaproteobacteria</taxon>
        <taxon>Rhodocyclales</taxon>
        <taxon>Fluviibacteraceae</taxon>
        <taxon>Fluviibacter</taxon>
    </lineage>
</organism>
<keyword evidence="6 9" id="KW-0472">Membrane</keyword>